<evidence type="ECO:0008006" key="6">
    <source>
        <dbReference type="Google" id="ProtNLM"/>
    </source>
</evidence>
<dbReference type="GO" id="GO:0003677">
    <property type="term" value="F:DNA binding"/>
    <property type="evidence" value="ECO:0007669"/>
    <property type="project" value="UniProtKB-KW"/>
</dbReference>
<comment type="caution">
    <text evidence="4">The sequence shown here is derived from an EMBL/GenBank/DDBJ whole genome shotgun (WGS) entry which is preliminary data.</text>
</comment>
<evidence type="ECO:0000256" key="3">
    <source>
        <dbReference type="SAM" id="MobiDB-lite"/>
    </source>
</evidence>
<dbReference type="GO" id="GO:0006310">
    <property type="term" value="P:DNA recombination"/>
    <property type="evidence" value="ECO:0007669"/>
    <property type="project" value="UniProtKB-KW"/>
</dbReference>
<dbReference type="Gene3D" id="1.10.443.10">
    <property type="entry name" value="Intergrase catalytic core"/>
    <property type="match status" value="1"/>
</dbReference>
<keyword evidence="1" id="KW-0238">DNA-binding</keyword>
<dbReference type="GO" id="GO:0015074">
    <property type="term" value="P:DNA integration"/>
    <property type="evidence" value="ECO:0007669"/>
    <property type="project" value="InterPro"/>
</dbReference>
<evidence type="ECO:0000256" key="1">
    <source>
        <dbReference type="ARBA" id="ARBA00023125"/>
    </source>
</evidence>
<dbReference type="SUPFAM" id="SSF56349">
    <property type="entry name" value="DNA breaking-rejoining enzymes"/>
    <property type="match status" value="1"/>
</dbReference>
<keyword evidence="2" id="KW-0233">DNA recombination</keyword>
<feature type="region of interest" description="Disordered" evidence="3">
    <location>
        <begin position="25"/>
        <end position="89"/>
    </location>
</feature>
<dbReference type="PANTHER" id="PTHR34605:SF3">
    <property type="entry name" value="P CELL-TYPE AGGLUTINATION PROTEIN MAP4-LIKE-RELATED"/>
    <property type="match status" value="1"/>
</dbReference>
<sequence length="680" mass="75034">MPTLTPAAALASAYTSAATGEPIVYYQDGEEGTKNGTSGGPKQSASISSSSSSPGKQPQGDNTKYGVTMKEWSRGGGTEEAETEPRTIYSDTFTKSLHIAISESTPDTLPVLTTQPIRSREAPVAERNTSSQRLTSLTTSQASLSTTTHLTPQPNAASTALLNALLMNLNRSDPLYGHHMTSGTLKKKDVYSLPLRTLGSRPATSNYPTATTLPVNTVATHTIRPYPVNLTPIFSALRPHCTARERLILWKPATQRNFQDSTGSPLDLPDEFVNRIQHVLTNGYAESTLETYASGLLSFHVFCDSRNIPEAQRAPCSSDLLNAWISTMAGHYAGTSVKNYVHGVRAWHIIHGIEWKTNKDSLDTMIHGAERLQPERSRRKKRTPFTQDYIARLLEDFDTSNPFDAACGACLTTSFYCAARVGELTVVNLKDFTPEKYVTTAHVRKATDRNGFETTVLHVPRTKSNQLEGEDLYFSKQLGSTDPESLLQNHLAVNKPNSSEHLFSYQHKAARRPLTKHAFIQRISKAAKNRGLPVLQGHGIRIGATLEYLLRGVPFDAVRVIGRWKSDAFLLYLRKHAEIMAPYMQPELHQELIRYTMPPVRCECPPPMRVSTVAGCVVHSYAPGITADRAYLFLRISLPLGPEGLRPSPNVHKPSRKTYIYTPISVHTRCTVPVDSNASP</sequence>
<evidence type="ECO:0000256" key="2">
    <source>
        <dbReference type="ARBA" id="ARBA00023172"/>
    </source>
</evidence>
<accession>A0A9W9AP71</accession>
<organism evidence="4 5">
    <name type="scientific">Lentinula lateritia</name>
    <dbReference type="NCBI Taxonomy" id="40482"/>
    <lineage>
        <taxon>Eukaryota</taxon>
        <taxon>Fungi</taxon>
        <taxon>Dikarya</taxon>
        <taxon>Basidiomycota</taxon>
        <taxon>Agaricomycotina</taxon>
        <taxon>Agaricomycetes</taxon>
        <taxon>Agaricomycetidae</taxon>
        <taxon>Agaricales</taxon>
        <taxon>Marasmiineae</taxon>
        <taxon>Omphalotaceae</taxon>
        <taxon>Lentinula</taxon>
    </lineage>
</organism>
<feature type="compositionally biased region" description="Low complexity" evidence="3">
    <location>
        <begin position="40"/>
        <end position="60"/>
    </location>
</feature>
<protein>
    <recommendedName>
        <fullName evidence="6">DNA breaking-rejoining enzyme</fullName>
    </recommendedName>
</protein>
<dbReference type="InterPro" id="IPR052925">
    <property type="entry name" value="Phage_Integrase-like_Recomb"/>
</dbReference>
<name>A0A9W9AP71_9AGAR</name>
<dbReference type="SUPFAM" id="SSF47823">
    <property type="entry name" value="lambda integrase-like, N-terminal domain"/>
    <property type="match status" value="1"/>
</dbReference>
<proteinExistence type="predicted"/>
<feature type="region of interest" description="Disordered" evidence="3">
    <location>
        <begin position="116"/>
        <end position="152"/>
    </location>
</feature>
<dbReference type="Proteomes" id="UP001150238">
    <property type="component" value="Unassembled WGS sequence"/>
</dbReference>
<evidence type="ECO:0000313" key="4">
    <source>
        <dbReference type="EMBL" id="KAJ4484988.1"/>
    </source>
</evidence>
<gene>
    <name evidence="4" type="ORF">C8J55DRAFT_559150</name>
</gene>
<dbReference type="AlphaFoldDB" id="A0A9W9AP71"/>
<reference evidence="4" key="2">
    <citation type="journal article" date="2023" name="Proc. Natl. Acad. Sci. U.S.A.">
        <title>A global phylogenomic analysis of the shiitake genus Lentinula.</title>
        <authorList>
            <person name="Sierra-Patev S."/>
            <person name="Min B."/>
            <person name="Naranjo-Ortiz M."/>
            <person name="Looney B."/>
            <person name="Konkel Z."/>
            <person name="Slot J.C."/>
            <person name="Sakamoto Y."/>
            <person name="Steenwyk J.L."/>
            <person name="Rokas A."/>
            <person name="Carro J."/>
            <person name="Camarero S."/>
            <person name="Ferreira P."/>
            <person name="Molpeceres G."/>
            <person name="Ruiz-Duenas F.J."/>
            <person name="Serrano A."/>
            <person name="Henrissat B."/>
            <person name="Drula E."/>
            <person name="Hughes K.W."/>
            <person name="Mata J.L."/>
            <person name="Ishikawa N.K."/>
            <person name="Vargas-Isla R."/>
            <person name="Ushijima S."/>
            <person name="Smith C.A."/>
            <person name="Donoghue J."/>
            <person name="Ahrendt S."/>
            <person name="Andreopoulos W."/>
            <person name="He G."/>
            <person name="LaButti K."/>
            <person name="Lipzen A."/>
            <person name="Ng V."/>
            <person name="Riley R."/>
            <person name="Sandor L."/>
            <person name="Barry K."/>
            <person name="Martinez A.T."/>
            <person name="Xiao Y."/>
            <person name="Gibbons J.G."/>
            <person name="Terashima K."/>
            <person name="Grigoriev I.V."/>
            <person name="Hibbett D."/>
        </authorList>
    </citation>
    <scope>NUCLEOTIDE SEQUENCE</scope>
    <source>
        <strain evidence="4">Sp2 HRB7682 ss15</strain>
    </source>
</reference>
<evidence type="ECO:0000313" key="5">
    <source>
        <dbReference type="Proteomes" id="UP001150238"/>
    </source>
</evidence>
<dbReference type="EMBL" id="JANVFS010000011">
    <property type="protein sequence ID" value="KAJ4484988.1"/>
    <property type="molecule type" value="Genomic_DNA"/>
</dbReference>
<feature type="compositionally biased region" description="Low complexity" evidence="3">
    <location>
        <begin position="129"/>
        <end position="152"/>
    </location>
</feature>
<reference evidence="4" key="1">
    <citation type="submission" date="2022-08" db="EMBL/GenBank/DDBJ databases">
        <authorList>
            <consortium name="DOE Joint Genome Institute"/>
            <person name="Min B."/>
            <person name="Riley R."/>
            <person name="Sierra-Patev S."/>
            <person name="Naranjo-Ortiz M."/>
            <person name="Looney B."/>
            <person name="Konkel Z."/>
            <person name="Slot J.C."/>
            <person name="Sakamoto Y."/>
            <person name="Steenwyk J.L."/>
            <person name="Rokas A."/>
            <person name="Carro J."/>
            <person name="Camarero S."/>
            <person name="Ferreira P."/>
            <person name="Molpeceres G."/>
            <person name="Ruiz-Duenas F.J."/>
            <person name="Serrano A."/>
            <person name="Henrissat B."/>
            <person name="Drula E."/>
            <person name="Hughes K.W."/>
            <person name="Mata J.L."/>
            <person name="Ishikawa N.K."/>
            <person name="Vargas-Isla R."/>
            <person name="Ushijima S."/>
            <person name="Smith C.A."/>
            <person name="Ahrendt S."/>
            <person name="Andreopoulos W."/>
            <person name="He G."/>
            <person name="Labutti K."/>
            <person name="Lipzen A."/>
            <person name="Ng V."/>
            <person name="Sandor L."/>
            <person name="Barry K."/>
            <person name="Martinez A.T."/>
            <person name="Xiao Y."/>
            <person name="Gibbons J.G."/>
            <person name="Terashima K."/>
            <person name="Hibbett D.S."/>
            <person name="Grigoriev I.V."/>
        </authorList>
    </citation>
    <scope>NUCLEOTIDE SEQUENCE</scope>
    <source>
        <strain evidence="4">Sp2 HRB7682 ss15</strain>
    </source>
</reference>
<dbReference type="InterPro" id="IPR010998">
    <property type="entry name" value="Integrase_recombinase_N"/>
</dbReference>
<dbReference type="InterPro" id="IPR011010">
    <property type="entry name" value="DNA_brk_join_enz"/>
</dbReference>
<dbReference type="InterPro" id="IPR013762">
    <property type="entry name" value="Integrase-like_cat_sf"/>
</dbReference>
<dbReference type="Gene3D" id="1.10.150.130">
    <property type="match status" value="1"/>
</dbReference>
<dbReference type="PANTHER" id="PTHR34605">
    <property type="entry name" value="PHAGE_INTEGRASE DOMAIN-CONTAINING PROTEIN"/>
    <property type="match status" value="1"/>
</dbReference>